<dbReference type="InterPro" id="IPR006574">
    <property type="entry name" value="PRY"/>
</dbReference>
<dbReference type="SMART" id="SM00589">
    <property type="entry name" value="PRY"/>
    <property type="match status" value="1"/>
</dbReference>
<comment type="caution">
    <text evidence="2">The sequence shown here is derived from an EMBL/GenBank/DDBJ whole genome shotgun (WGS) entry which is preliminary data.</text>
</comment>
<dbReference type="InterPro" id="IPR001870">
    <property type="entry name" value="B30.2/SPRY"/>
</dbReference>
<dbReference type="InterPro" id="IPR003879">
    <property type="entry name" value="Butyrophylin_SPRY"/>
</dbReference>
<dbReference type="Pfam" id="PF00622">
    <property type="entry name" value="SPRY"/>
    <property type="match status" value="1"/>
</dbReference>
<feature type="non-terminal residue" evidence="2">
    <location>
        <position position="152"/>
    </location>
</feature>
<dbReference type="SUPFAM" id="SSF49899">
    <property type="entry name" value="Concanavalin A-like lectins/glucanases"/>
    <property type="match status" value="1"/>
</dbReference>
<dbReference type="Proteomes" id="UP000589485">
    <property type="component" value="Unassembled WGS sequence"/>
</dbReference>
<name>A0A7K7TGG3_9TYRA</name>
<dbReference type="InterPro" id="IPR043136">
    <property type="entry name" value="B30.2/SPRY_sf"/>
</dbReference>
<proteinExistence type="predicted"/>
<dbReference type="FunFam" id="2.60.120.920:FF:000004">
    <property type="entry name" value="Butyrophilin subfamily 1 member A1"/>
    <property type="match status" value="1"/>
</dbReference>
<dbReference type="Pfam" id="PF13765">
    <property type="entry name" value="PRY"/>
    <property type="match status" value="1"/>
</dbReference>
<dbReference type="AlphaFoldDB" id="A0A7K7TGG3"/>
<evidence type="ECO:0000259" key="1">
    <source>
        <dbReference type="PROSITE" id="PS50188"/>
    </source>
</evidence>
<dbReference type="PRINTS" id="PR01407">
    <property type="entry name" value="BUTYPHLNCDUF"/>
</dbReference>
<dbReference type="GO" id="GO:0016874">
    <property type="term" value="F:ligase activity"/>
    <property type="evidence" value="ECO:0007669"/>
    <property type="project" value="UniProtKB-KW"/>
</dbReference>
<dbReference type="PROSITE" id="PS50188">
    <property type="entry name" value="B302_SPRY"/>
    <property type="match status" value="1"/>
</dbReference>
<evidence type="ECO:0000313" key="2">
    <source>
        <dbReference type="EMBL" id="NXA15919.1"/>
    </source>
</evidence>
<dbReference type="InterPro" id="IPR013320">
    <property type="entry name" value="ConA-like_dom_sf"/>
</dbReference>
<feature type="non-terminal residue" evidence="2">
    <location>
        <position position="1"/>
    </location>
</feature>
<organism evidence="2 3">
    <name type="scientific">Sapayoa aenigma</name>
    <name type="common">broad-billed sapayoa</name>
    <dbReference type="NCBI Taxonomy" id="239371"/>
    <lineage>
        <taxon>Eukaryota</taxon>
        <taxon>Metazoa</taxon>
        <taxon>Chordata</taxon>
        <taxon>Craniata</taxon>
        <taxon>Vertebrata</taxon>
        <taxon>Euteleostomi</taxon>
        <taxon>Archelosauria</taxon>
        <taxon>Archosauria</taxon>
        <taxon>Dinosauria</taxon>
        <taxon>Saurischia</taxon>
        <taxon>Theropoda</taxon>
        <taxon>Coelurosauria</taxon>
        <taxon>Aves</taxon>
        <taxon>Neognathae</taxon>
        <taxon>Neoaves</taxon>
        <taxon>Telluraves</taxon>
        <taxon>Australaves</taxon>
        <taxon>Passeriformes</taxon>
        <taxon>Tyrannidae</taxon>
        <taxon>Sapayoa</taxon>
    </lineage>
</organism>
<dbReference type="Gene3D" id="2.60.120.920">
    <property type="match status" value="1"/>
</dbReference>
<dbReference type="PANTHER" id="PTHR24103">
    <property type="entry name" value="E3 UBIQUITIN-PROTEIN LIGASE TRIM"/>
    <property type="match status" value="1"/>
</dbReference>
<gene>
    <name evidence="2" type="primary">Trim39_2</name>
    <name evidence="2" type="ORF">SAPAEN_R07822</name>
</gene>
<accession>A0A7K7TGG3</accession>
<dbReference type="InterPro" id="IPR003877">
    <property type="entry name" value="SPRY_dom"/>
</dbReference>
<reference evidence="2 3" key="1">
    <citation type="submission" date="2019-09" db="EMBL/GenBank/DDBJ databases">
        <title>Bird 10,000 Genomes (B10K) Project - Family phase.</title>
        <authorList>
            <person name="Zhang G."/>
        </authorList>
    </citation>
    <scope>NUCLEOTIDE SEQUENCE [LARGE SCALE GENOMIC DNA]</scope>
    <source>
        <strain evidence="2">B10K-DU-030-41</strain>
        <tissue evidence="2">Muscle</tissue>
    </source>
</reference>
<dbReference type="OrthoDB" id="654191at2759"/>
<sequence>EVTLDPNTAHPSLLLSEDGKEARGLLVPRDVPDGPERFSFEPCVVARGGFTSGRHFWEVEVGTGGVWALGVVRESVPRKGPLSLSPSEGVWALEAFHSLTSPRANLRPKPPPRRLRVALDYEGGRVGFFGAGDDIPILLHSRAAFRGERVLP</sequence>
<dbReference type="SMART" id="SM00449">
    <property type="entry name" value="SPRY"/>
    <property type="match status" value="1"/>
</dbReference>
<keyword evidence="2" id="KW-0436">Ligase</keyword>
<protein>
    <submittedName>
        <fullName evidence="2">TRI39 ligase</fullName>
    </submittedName>
</protein>
<dbReference type="InterPro" id="IPR050143">
    <property type="entry name" value="TRIM/RBCC"/>
</dbReference>
<keyword evidence="3" id="KW-1185">Reference proteome</keyword>
<dbReference type="EMBL" id="VZSY01003090">
    <property type="protein sequence ID" value="NXA15919.1"/>
    <property type="molecule type" value="Genomic_DNA"/>
</dbReference>
<feature type="domain" description="B30.2/SPRY" evidence="1">
    <location>
        <begin position="1"/>
        <end position="152"/>
    </location>
</feature>
<evidence type="ECO:0000313" key="3">
    <source>
        <dbReference type="Proteomes" id="UP000589485"/>
    </source>
</evidence>